<name>A0A1A9ZUW1_GLOPL</name>
<dbReference type="AlphaFoldDB" id="A0A1A9ZUW1"/>
<keyword evidence="2" id="KW-1185">Reference proteome</keyword>
<organism evidence="1 2">
    <name type="scientific">Glossina pallidipes</name>
    <name type="common">Tsetse fly</name>
    <dbReference type="NCBI Taxonomy" id="7398"/>
    <lineage>
        <taxon>Eukaryota</taxon>
        <taxon>Metazoa</taxon>
        <taxon>Ecdysozoa</taxon>
        <taxon>Arthropoda</taxon>
        <taxon>Hexapoda</taxon>
        <taxon>Insecta</taxon>
        <taxon>Pterygota</taxon>
        <taxon>Neoptera</taxon>
        <taxon>Endopterygota</taxon>
        <taxon>Diptera</taxon>
        <taxon>Brachycera</taxon>
        <taxon>Muscomorpha</taxon>
        <taxon>Hippoboscoidea</taxon>
        <taxon>Glossinidae</taxon>
        <taxon>Glossina</taxon>
    </lineage>
</organism>
<dbReference type="VEuPathDB" id="VectorBase:GPAI025828"/>
<reference evidence="1" key="2">
    <citation type="submission" date="2020-05" db="UniProtKB">
        <authorList>
            <consortium name="EnsemblMetazoa"/>
        </authorList>
    </citation>
    <scope>IDENTIFICATION</scope>
    <source>
        <strain evidence="1">IAEA</strain>
    </source>
</reference>
<accession>A0A1A9ZUW1</accession>
<dbReference type="EnsemblMetazoa" id="GPAI025828-RA">
    <property type="protein sequence ID" value="GPAI025828-PA"/>
    <property type="gene ID" value="GPAI025828"/>
</dbReference>
<proteinExistence type="predicted"/>
<protein>
    <submittedName>
        <fullName evidence="1">Uncharacterized protein</fullName>
    </submittedName>
</protein>
<evidence type="ECO:0000313" key="2">
    <source>
        <dbReference type="Proteomes" id="UP000092445"/>
    </source>
</evidence>
<evidence type="ECO:0000313" key="1">
    <source>
        <dbReference type="EnsemblMetazoa" id="GPAI025828-PA"/>
    </source>
</evidence>
<sequence length="115" mass="13333">MYGSCMKSGDNILFHVSECMELNILRKCQAHIGDLGCEKKELEVLNVIEVEWNVVNVWESTTENIVQYQDYNKELKNRSPICKAHNIGDYVTVKNFIRDGEMVDFQIGQTPYKEI</sequence>
<reference evidence="2" key="1">
    <citation type="submission" date="2014-03" db="EMBL/GenBank/DDBJ databases">
        <authorList>
            <person name="Aksoy S."/>
            <person name="Warren W."/>
            <person name="Wilson R.K."/>
        </authorList>
    </citation>
    <scope>NUCLEOTIDE SEQUENCE [LARGE SCALE GENOMIC DNA]</scope>
    <source>
        <strain evidence="2">IAEA</strain>
    </source>
</reference>
<dbReference type="Proteomes" id="UP000092445">
    <property type="component" value="Unassembled WGS sequence"/>
</dbReference>